<dbReference type="InterPro" id="IPR023997">
    <property type="entry name" value="TonB-dep_OMP_SusC/RagA_CS"/>
</dbReference>
<reference evidence="10 11" key="1">
    <citation type="submission" date="2016-08" db="EMBL/GenBank/DDBJ databases">
        <authorList>
            <person name="Seilhamer J.J."/>
        </authorList>
    </citation>
    <scope>NUCLEOTIDE SEQUENCE [LARGE SCALE GENOMIC DNA]</scope>
    <source>
        <strain evidence="10 11">A37T2</strain>
    </source>
</reference>
<dbReference type="NCBIfam" id="TIGR04057">
    <property type="entry name" value="SusC_RagA_signa"/>
    <property type="match status" value="1"/>
</dbReference>
<dbReference type="PROSITE" id="PS52016">
    <property type="entry name" value="TONB_DEPENDENT_REC_3"/>
    <property type="match status" value="1"/>
</dbReference>
<proteinExistence type="inferred from homology"/>
<dbReference type="OrthoDB" id="9768177at2"/>
<dbReference type="EMBL" id="FMAR01000001">
    <property type="protein sequence ID" value="SCB72473.1"/>
    <property type="molecule type" value="Genomic_DNA"/>
</dbReference>
<keyword evidence="5 7" id="KW-0472">Membrane</keyword>
<keyword evidence="6 7" id="KW-0998">Cell outer membrane</keyword>
<organism evidence="10 11">
    <name type="scientific">Chitinophaga costaii</name>
    <dbReference type="NCBI Taxonomy" id="1335309"/>
    <lineage>
        <taxon>Bacteria</taxon>
        <taxon>Pseudomonadati</taxon>
        <taxon>Bacteroidota</taxon>
        <taxon>Chitinophagia</taxon>
        <taxon>Chitinophagales</taxon>
        <taxon>Chitinophagaceae</taxon>
        <taxon>Chitinophaga</taxon>
    </lineage>
</organism>
<dbReference type="SUPFAM" id="SSF49464">
    <property type="entry name" value="Carboxypeptidase regulatory domain-like"/>
    <property type="match status" value="1"/>
</dbReference>
<evidence type="ECO:0000256" key="3">
    <source>
        <dbReference type="ARBA" id="ARBA00022452"/>
    </source>
</evidence>
<feature type="domain" description="TonB-dependent receptor plug" evidence="9">
    <location>
        <begin position="229"/>
        <end position="334"/>
    </location>
</feature>
<dbReference type="InterPro" id="IPR012910">
    <property type="entry name" value="Plug_dom"/>
</dbReference>
<dbReference type="Gene3D" id="2.40.170.20">
    <property type="entry name" value="TonB-dependent receptor, beta-barrel domain"/>
    <property type="match status" value="1"/>
</dbReference>
<dbReference type="InterPro" id="IPR037066">
    <property type="entry name" value="Plug_dom_sf"/>
</dbReference>
<name>A0A1C3YQY0_9BACT</name>
<dbReference type="SUPFAM" id="SSF56935">
    <property type="entry name" value="Porins"/>
    <property type="match status" value="1"/>
</dbReference>
<dbReference type="Proteomes" id="UP000242818">
    <property type="component" value="Unassembled WGS sequence"/>
</dbReference>
<keyword evidence="8" id="KW-0732">Signal</keyword>
<dbReference type="RefSeq" id="WP_089707826.1">
    <property type="nucleotide sequence ID" value="NZ_FMAR01000001.1"/>
</dbReference>
<evidence type="ECO:0000256" key="7">
    <source>
        <dbReference type="PROSITE-ProRule" id="PRU01360"/>
    </source>
</evidence>
<evidence type="ECO:0000256" key="1">
    <source>
        <dbReference type="ARBA" id="ARBA00004571"/>
    </source>
</evidence>
<dbReference type="STRING" id="1335309.GA0116948_10153"/>
<dbReference type="NCBIfam" id="TIGR04056">
    <property type="entry name" value="OMP_RagA_SusC"/>
    <property type="match status" value="1"/>
</dbReference>
<keyword evidence="11" id="KW-1185">Reference proteome</keyword>
<evidence type="ECO:0000313" key="10">
    <source>
        <dbReference type="EMBL" id="SCB72473.1"/>
    </source>
</evidence>
<gene>
    <name evidence="10" type="ORF">GA0116948_10153</name>
</gene>
<comment type="subcellular location">
    <subcellularLocation>
        <location evidence="1 7">Cell outer membrane</location>
        <topology evidence="1 7">Multi-pass membrane protein</topology>
    </subcellularLocation>
</comment>
<dbReference type="Gene3D" id="2.170.130.10">
    <property type="entry name" value="TonB-dependent receptor, plug domain"/>
    <property type="match status" value="1"/>
</dbReference>
<comment type="similarity">
    <text evidence="7">Belongs to the TonB-dependent receptor family.</text>
</comment>
<protein>
    <submittedName>
        <fullName evidence="10">TonB-linked outer membrane protein, SusC/RagA family</fullName>
    </submittedName>
</protein>
<evidence type="ECO:0000259" key="9">
    <source>
        <dbReference type="Pfam" id="PF07715"/>
    </source>
</evidence>
<keyword evidence="2 7" id="KW-0813">Transport</keyword>
<dbReference type="InterPro" id="IPR036942">
    <property type="entry name" value="Beta-barrel_TonB_sf"/>
</dbReference>
<dbReference type="Gene3D" id="2.60.40.1120">
    <property type="entry name" value="Carboxypeptidase-like, regulatory domain"/>
    <property type="match status" value="1"/>
</dbReference>
<sequence length="1166" mass="128881">MKKFYRLYRRAAMLFITVVTLSTWLSADGQTAAGGKLVNLQYKNLSKKALMDVIAKQTGYEFQYNNEIVDDKALASVSYKGPITEQVLHRLLGEEYDYKISGNKIFIVARKQGGDGKREGSNTSSTIQEGNTSATVSATGIVTDDKGTPLPGATVILQGTKRGTSTDESGAFLLKNVPVNSNIEVSFTGFTKRIFKVFLSNTNLTIPLSPAIGELNGIEISTGYQKIAKERATGSFDFIDNKLLNRSVSSDVLSRLNGVASGVYFNTNPVGNDPAISIRGRSTIFANTTPLIVLDNFPYDGDVNNINPNDIESISILKDAAAASIWGVRAGNGVIVITTKKGNNNQAPRVTFNSNITLSPKPNLWSIPQLSSAQYIDVEKFLYSNGYYSGNLQFNPTAIESPVVDILEKREQGLISAKDSADILGQLAKTDIRNELSKYFYTTAVHQQYNININGGAENSQYYYSVGYDKDIASIVPNKNNRITLNARNGFDFFNKKLNIASDIFYNKTQSYQNGGGYSPAYPYESLKDASGNNIPVYVDYRKSFIDTAGQGYLLNWNYVPLDELHNRNNATKSSEYKINLTATYKITRDLNASVNYQYTSGTSENVVNLDTSTYTARNLINSFSQVDYASGTVVRPVPLGNIVSYILNSYAVNYTRGQLNYNKLKGKNFISAIAGIEVRNFHSQGNTYTLYGYNPETASTVNVDYATQFPTFVSGSTVNIPGGPTSSYTIDNVVSYYGNASYSYNNKYTLFASARKDESNLFGVKANQKGVPLWSVGFSWELSKENIFKDIHNFPRVKIKLTDGYNGNIFKSLSALTTARVYDANTLNIFRTPYEEIQNPPNPSLKWEKVNIKNIGLQLTTTNNRLSAGIEMFSKKGTDLIGQSPVAPQTGFVQYTGNYSSVLTKGIDLNITAVITTGKLSWSSTLLLSYLKDKILINHANQGANQYYVTQNYENPIQGKPYSAILSYRSGMLDNAGNPQGYLSGKLTEDYAAILNSTDINELIYNGSATPTTYGSLINTLTYHALELSFNLAYQGGYFFRRGSYTLGSSSLQADFDKAWRKPSDEERTIVPSLLYPIDGNRNVFFRGSDKLVERGDNIRLKDVQASYTVPLKRGLPTLQAYIYINNINFLLYTANKQHIDPDFSSGGYSLKTPIAYSLGLKCIF</sequence>
<evidence type="ECO:0000313" key="11">
    <source>
        <dbReference type="Proteomes" id="UP000242818"/>
    </source>
</evidence>
<dbReference type="InterPro" id="IPR008969">
    <property type="entry name" value="CarboxyPept-like_regulatory"/>
</dbReference>
<evidence type="ECO:0000256" key="2">
    <source>
        <dbReference type="ARBA" id="ARBA00022448"/>
    </source>
</evidence>
<evidence type="ECO:0000256" key="6">
    <source>
        <dbReference type="ARBA" id="ARBA00023237"/>
    </source>
</evidence>
<feature type="signal peptide" evidence="8">
    <location>
        <begin position="1"/>
        <end position="27"/>
    </location>
</feature>
<dbReference type="AlphaFoldDB" id="A0A1C3YQY0"/>
<feature type="chain" id="PRO_5008687664" evidence="8">
    <location>
        <begin position="28"/>
        <end position="1166"/>
    </location>
</feature>
<dbReference type="GO" id="GO:0009279">
    <property type="term" value="C:cell outer membrane"/>
    <property type="evidence" value="ECO:0007669"/>
    <property type="project" value="UniProtKB-SubCell"/>
</dbReference>
<dbReference type="InterPro" id="IPR023996">
    <property type="entry name" value="TonB-dep_OMP_SusC/RagA"/>
</dbReference>
<evidence type="ECO:0000256" key="4">
    <source>
        <dbReference type="ARBA" id="ARBA00022692"/>
    </source>
</evidence>
<dbReference type="Pfam" id="PF07715">
    <property type="entry name" value="Plug"/>
    <property type="match status" value="1"/>
</dbReference>
<evidence type="ECO:0000256" key="8">
    <source>
        <dbReference type="SAM" id="SignalP"/>
    </source>
</evidence>
<dbReference type="InterPro" id="IPR039426">
    <property type="entry name" value="TonB-dep_rcpt-like"/>
</dbReference>
<accession>A0A1C3YQY0</accession>
<dbReference type="Pfam" id="PF13715">
    <property type="entry name" value="CarbopepD_reg_2"/>
    <property type="match status" value="1"/>
</dbReference>
<evidence type="ECO:0000256" key="5">
    <source>
        <dbReference type="ARBA" id="ARBA00023136"/>
    </source>
</evidence>
<keyword evidence="4 7" id="KW-0812">Transmembrane</keyword>
<keyword evidence="3 7" id="KW-1134">Transmembrane beta strand</keyword>